<dbReference type="AlphaFoldDB" id="A0A561WG80"/>
<dbReference type="InterPro" id="IPR039448">
    <property type="entry name" value="Beta_helix"/>
</dbReference>
<evidence type="ECO:0000256" key="1">
    <source>
        <dbReference type="SAM" id="MobiDB-lite"/>
    </source>
</evidence>
<feature type="region of interest" description="Disordered" evidence="1">
    <location>
        <begin position="392"/>
        <end position="413"/>
    </location>
</feature>
<keyword evidence="4" id="KW-1185">Reference proteome</keyword>
<dbReference type="SUPFAM" id="SSF51126">
    <property type="entry name" value="Pectin lyase-like"/>
    <property type="match status" value="1"/>
</dbReference>
<sequence>MKSAVVPIRSAHNMIDLSRGRLMNRRAWVRLAVVPLVGGAGLVGPAAPAAVAAPAPVTQAVAEELYVSNKDCAPGGDGSVDRPFCTVSAAAAVAQSGQTVLVQPGNYPEAVAFTRSGVEGAPITFRAVNGPDGQVAVGNTTSGAVTGTVFTLSGVHDVAIEGFRLVSASGQAAAVVDGSDRITIDGVAVLASRPLLGAVQVTGDSDGVTVSRSYLGNLPAGNPGLAIDAGVTGAVVSGNQFSYSGLRVTDAPGTAITNNTFVTNCVRGIDVTGASPGVSIENNIVRTNRARQACTTPANATAIAVSASSVAGTVLDYNLVDPITGGALYSWSDTAYQDLVAFRAATGQGGHDIVADPLLGSQRTTMRSWFPLESNSPAVDSGNASAKGVARTDMLGNPRTDNPAVANTGTGSGYHDRGAVEAQGGLIGGQVGIQRQRGSDPFAVTAIAAPQYAWPTDGDGGAIAYKFADEKFWRVTDARTRDHSFRRGGPACVLTRTSFTGFRVAAEYSYSHCTTVGAPYTPVAPTRLLDTRAAIGTATTTAVPPKGEVVLPVPSVGGVPARDITALVLNVTVTRPTASGFITVYPDGTPLPSSSNVNFVANETVPNLVTVPMGDGIRFRNSSSGTVHLVADLQGFHGRQGSGFKPLSPVRVLDTRTSTPVAGNADRQLDFVGRLPADATAAILNVTVTKPTAAGVLKVYPNGSPVPVASNLNFVAGQTIPNLVIVPVVAGKVMIRNASSGTTHVVADLAGYFGSAASGANQVYVPYGPTRIADTRDGSGWLGVFPGKLGRYQRASVAVKSETGCGVECPRPTAAVLNLTVTAPTAAGVLTAYPAGEAAPTASNVNFVAGETASNLAVVKVGANGQVAAFNNSSGDTHAIVDQSGYFIAPA</sequence>
<dbReference type="SMART" id="SM00710">
    <property type="entry name" value="PbH1"/>
    <property type="match status" value="5"/>
</dbReference>
<proteinExistence type="predicted"/>
<reference evidence="3 4" key="1">
    <citation type="submission" date="2019-06" db="EMBL/GenBank/DDBJ databases">
        <title>Sequencing the genomes of 1000 actinobacteria strains.</title>
        <authorList>
            <person name="Klenk H.-P."/>
        </authorList>
    </citation>
    <scope>NUCLEOTIDE SEQUENCE [LARGE SCALE GENOMIC DNA]</scope>
    <source>
        <strain evidence="3 4">DSM 102131</strain>
    </source>
</reference>
<accession>A0A561WG80</accession>
<comment type="caution">
    <text evidence="3">The sequence shown here is derived from an EMBL/GenBank/DDBJ whole genome shotgun (WGS) entry which is preliminary data.</text>
</comment>
<dbReference type="Proteomes" id="UP000319927">
    <property type="component" value="Unassembled WGS sequence"/>
</dbReference>
<dbReference type="Pfam" id="PF13229">
    <property type="entry name" value="Beta_helix"/>
    <property type="match status" value="1"/>
</dbReference>
<dbReference type="EMBL" id="VIXA01000002">
    <property type="protein sequence ID" value="TWG22882.1"/>
    <property type="molecule type" value="Genomic_DNA"/>
</dbReference>
<protein>
    <submittedName>
        <fullName evidence="3">Parallel beta helix pectate lyase-like protein</fullName>
    </submittedName>
</protein>
<dbReference type="GO" id="GO:0016829">
    <property type="term" value="F:lyase activity"/>
    <property type="evidence" value="ECO:0007669"/>
    <property type="project" value="UniProtKB-KW"/>
</dbReference>
<evidence type="ECO:0000313" key="4">
    <source>
        <dbReference type="Proteomes" id="UP000319927"/>
    </source>
</evidence>
<organism evidence="3 4">
    <name type="scientific">Micromonospora palomenae</name>
    <dbReference type="NCBI Taxonomy" id="1461247"/>
    <lineage>
        <taxon>Bacteria</taxon>
        <taxon>Bacillati</taxon>
        <taxon>Actinomycetota</taxon>
        <taxon>Actinomycetes</taxon>
        <taxon>Micromonosporales</taxon>
        <taxon>Micromonosporaceae</taxon>
        <taxon>Micromonospora</taxon>
    </lineage>
</organism>
<evidence type="ECO:0000313" key="3">
    <source>
        <dbReference type="EMBL" id="TWG22882.1"/>
    </source>
</evidence>
<dbReference type="InterPro" id="IPR011050">
    <property type="entry name" value="Pectin_lyase_fold/virulence"/>
</dbReference>
<name>A0A561WG80_9ACTN</name>
<dbReference type="InterPro" id="IPR006626">
    <property type="entry name" value="PbH1"/>
</dbReference>
<evidence type="ECO:0000259" key="2">
    <source>
        <dbReference type="Pfam" id="PF13229"/>
    </source>
</evidence>
<feature type="domain" description="Right handed beta helix" evidence="2">
    <location>
        <begin position="175"/>
        <end position="333"/>
    </location>
</feature>
<keyword evidence="3" id="KW-0456">Lyase</keyword>
<dbReference type="InterPro" id="IPR012334">
    <property type="entry name" value="Pectin_lyas_fold"/>
</dbReference>
<gene>
    <name evidence="3" type="ORF">FHX75_121425</name>
</gene>
<dbReference type="Gene3D" id="2.160.20.10">
    <property type="entry name" value="Single-stranded right-handed beta-helix, Pectin lyase-like"/>
    <property type="match status" value="1"/>
</dbReference>